<sequence length="340" mass="39959">MLVLLYHKVIKNPGFDLWWKTFDLQIKVLKSTYKIVSLDEVLDCVINGKCHKNAVAITFDDGYADNYIYAYPILKKHKVKATLFLATSRVLLEEKKRPTLLDYWEGKVSWEELYRPKSMKDANAEFVKQGKSTDFLTLEEIKSMRDVFSFGWHSHWHLKAFERDEVIDFYDGDGHWSLLHAYKGDLRKGYPIFPMKGSLAIRAGSLKPEVKEFIRSLGNSFFEKRSWKKELKELLKRNFDSLLVFETEEEMRSRIEEDFKTSMGLLKSFLGESVEHGAYPFGDYSDELKKKCREYLRSCFTTEKMTVKPYSDPYAIPRITVPKDIWSFFAILTKSKLGFW</sequence>
<dbReference type="InterPro" id="IPR011330">
    <property type="entry name" value="Glyco_hydro/deAcase_b/a-brl"/>
</dbReference>
<evidence type="ECO:0000256" key="1">
    <source>
        <dbReference type="ARBA" id="ARBA00004613"/>
    </source>
</evidence>
<dbReference type="eggNOG" id="COG0726">
    <property type="taxonomic scope" value="Bacteria"/>
</dbReference>
<dbReference type="CDD" id="cd10969">
    <property type="entry name" value="CE4_Ecf1_like_5s"/>
    <property type="match status" value="1"/>
</dbReference>
<dbReference type="PROSITE" id="PS51677">
    <property type="entry name" value="NODB"/>
    <property type="match status" value="1"/>
</dbReference>
<protein>
    <submittedName>
        <fullName evidence="4">Polysaccharide deacetylase</fullName>
    </submittedName>
</protein>
<keyword evidence="5" id="KW-1185">Reference proteome</keyword>
<dbReference type="SUPFAM" id="SSF88713">
    <property type="entry name" value="Glycoside hydrolase/deacetylase"/>
    <property type="match status" value="1"/>
</dbReference>
<dbReference type="Proteomes" id="UP000018914">
    <property type="component" value="Chromosome"/>
</dbReference>
<dbReference type="KEGG" id="trd:THERU_05735"/>
<dbReference type="InterPro" id="IPR051398">
    <property type="entry name" value="Polysacch_Deacetylase"/>
</dbReference>
<dbReference type="PANTHER" id="PTHR34216:SF3">
    <property type="entry name" value="POLY-BETA-1,6-N-ACETYL-D-GLUCOSAMINE N-DEACETYLASE"/>
    <property type="match status" value="1"/>
</dbReference>
<evidence type="ECO:0000313" key="5">
    <source>
        <dbReference type="Proteomes" id="UP000018914"/>
    </source>
</evidence>
<gene>
    <name evidence="4" type="ORF">THERU_05735</name>
</gene>
<evidence type="ECO:0000313" key="4">
    <source>
        <dbReference type="EMBL" id="AHE96243.1"/>
    </source>
</evidence>
<dbReference type="OrthoDB" id="9778320at2"/>
<dbReference type="HOGENOM" id="CLU_030024_3_0_0"/>
<feature type="domain" description="NodB homology" evidence="3">
    <location>
        <begin position="53"/>
        <end position="90"/>
    </location>
</feature>
<accession>W0DGV0</accession>
<dbReference type="GO" id="GO:0005576">
    <property type="term" value="C:extracellular region"/>
    <property type="evidence" value="ECO:0007669"/>
    <property type="project" value="UniProtKB-SubCell"/>
</dbReference>
<organism evidence="5">
    <name type="scientific">Thermocrinis ruber</name>
    <dbReference type="NCBI Taxonomy" id="75906"/>
    <lineage>
        <taxon>Bacteria</taxon>
        <taxon>Pseudomonadati</taxon>
        <taxon>Aquificota</taxon>
        <taxon>Aquificia</taxon>
        <taxon>Aquificales</taxon>
        <taxon>Aquificaceae</taxon>
        <taxon>Thermocrinis</taxon>
    </lineage>
</organism>
<dbReference type="InterPro" id="IPR002509">
    <property type="entry name" value="NODB_dom"/>
</dbReference>
<dbReference type="PATRIC" id="fig|75906.3.peg.1117"/>
<dbReference type="Gene3D" id="3.20.20.370">
    <property type="entry name" value="Glycoside hydrolase/deacetylase"/>
    <property type="match status" value="1"/>
</dbReference>
<reference evidence="4 5" key="1">
    <citation type="submission" date="2013-12" db="EMBL/GenBank/DDBJ databases">
        <authorList>
            <consortium name="DOE Joint Genome Institute"/>
            <person name="Eisen J."/>
            <person name="Huntemann M."/>
            <person name="Han J."/>
            <person name="Chen A."/>
            <person name="Kyrpides N."/>
            <person name="Mavromatis K."/>
            <person name="Markowitz V."/>
            <person name="Palaniappan K."/>
            <person name="Ivanova N."/>
            <person name="Schaumberg A."/>
            <person name="Pati A."/>
            <person name="Liolios K."/>
            <person name="Nordberg H.P."/>
            <person name="Cantor M.N."/>
            <person name="Hua S.X."/>
            <person name="Woyke T."/>
        </authorList>
    </citation>
    <scope>NUCLEOTIDE SEQUENCE [LARGE SCALE GENOMIC DNA]</scope>
    <source>
        <strain evidence="4 5">DSM 23557</strain>
    </source>
</reference>
<dbReference type="STRING" id="75906.THERU_05735"/>
<dbReference type="AlphaFoldDB" id="W0DGV0"/>
<evidence type="ECO:0000259" key="3">
    <source>
        <dbReference type="PROSITE" id="PS51677"/>
    </source>
</evidence>
<name>W0DGV0_9AQUI</name>
<dbReference type="RefSeq" id="WP_025306294.1">
    <property type="nucleotide sequence ID" value="NZ_CP007028.1"/>
</dbReference>
<comment type="subcellular location">
    <subcellularLocation>
        <location evidence="1">Secreted</location>
    </subcellularLocation>
</comment>
<dbReference type="GO" id="GO:0005975">
    <property type="term" value="P:carbohydrate metabolic process"/>
    <property type="evidence" value="ECO:0007669"/>
    <property type="project" value="InterPro"/>
</dbReference>
<keyword evidence="2" id="KW-0732">Signal</keyword>
<evidence type="ECO:0000256" key="2">
    <source>
        <dbReference type="ARBA" id="ARBA00022729"/>
    </source>
</evidence>
<proteinExistence type="predicted"/>
<dbReference type="EMBL" id="CP007028">
    <property type="protein sequence ID" value="AHE96243.1"/>
    <property type="molecule type" value="Genomic_DNA"/>
</dbReference>
<dbReference type="GO" id="GO:0016810">
    <property type="term" value="F:hydrolase activity, acting on carbon-nitrogen (but not peptide) bonds"/>
    <property type="evidence" value="ECO:0007669"/>
    <property type="project" value="InterPro"/>
</dbReference>
<dbReference type="PANTHER" id="PTHR34216">
    <property type="match status" value="1"/>
</dbReference>
<dbReference type="Pfam" id="PF01522">
    <property type="entry name" value="Polysacc_deac_1"/>
    <property type="match status" value="1"/>
</dbReference>